<dbReference type="EC" id="3.1.4.46" evidence="2"/>
<dbReference type="GO" id="GO:0008889">
    <property type="term" value="F:glycerophosphodiester phosphodiesterase activity"/>
    <property type="evidence" value="ECO:0007669"/>
    <property type="project" value="UniProtKB-EC"/>
</dbReference>
<name>A0AAQ3UNC7_PASNO</name>
<keyword evidence="7" id="KW-1185">Reference proteome</keyword>
<dbReference type="EMBL" id="CP144753">
    <property type="protein sequence ID" value="WVZ93335.1"/>
    <property type="molecule type" value="Genomic_DNA"/>
</dbReference>
<protein>
    <recommendedName>
        <fullName evidence="2">glycerophosphodiester phosphodiesterase</fullName>
        <ecNumber evidence="2">3.1.4.46</ecNumber>
    </recommendedName>
</protein>
<evidence type="ECO:0000256" key="1">
    <source>
        <dbReference type="ARBA" id="ARBA00007277"/>
    </source>
</evidence>
<organism evidence="6 7">
    <name type="scientific">Paspalum notatum var. saurae</name>
    <dbReference type="NCBI Taxonomy" id="547442"/>
    <lineage>
        <taxon>Eukaryota</taxon>
        <taxon>Viridiplantae</taxon>
        <taxon>Streptophyta</taxon>
        <taxon>Embryophyta</taxon>
        <taxon>Tracheophyta</taxon>
        <taxon>Spermatophyta</taxon>
        <taxon>Magnoliopsida</taxon>
        <taxon>Liliopsida</taxon>
        <taxon>Poales</taxon>
        <taxon>Poaceae</taxon>
        <taxon>PACMAD clade</taxon>
        <taxon>Panicoideae</taxon>
        <taxon>Andropogonodae</taxon>
        <taxon>Paspaleae</taxon>
        <taxon>Paspalinae</taxon>
        <taxon>Paspalum</taxon>
    </lineage>
</organism>
<accession>A0AAQ3UNC7</accession>
<dbReference type="Proteomes" id="UP001341281">
    <property type="component" value="Chromosome 09"/>
</dbReference>
<proteinExistence type="inferred from homology"/>
<keyword evidence="3" id="KW-0319">Glycerol metabolism</keyword>
<keyword evidence="4" id="KW-0378">Hydrolase</keyword>
<dbReference type="PANTHER" id="PTHR43620:SF7">
    <property type="entry name" value="GLYCEROPHOSPHODIESTER PHOSPHODIESTERASE GDPD5-RELATED"/>
    <property type="match status" value="1"/>
</dbReference>
<evidence type="ECO:0000256" key="4">
    <source>
        <dbReference type="ARBA" id="ARBA00022801"/>
    </source>
</evidence>
<evidence type="ECO:0000256" key="3">
    <source>
        <dbReference type="ARBA" id="ARBA00022798"/>
    </source>
</evidence>
<dbReference type="PANTHER" id="PTHR43620">
    <property type="entry name" value="GLYCEROPHOSPHORYL DIESTER PHOSPHODIESTERASE"/>
    <property type="match status" value="1"/>
</dbReference>
<dbReference type="AlphaFoldDB" id="A0AAQ3UNC7"/>
<evidence type="ECO:0000313" key="6">
    <source>
        <dbReference type="EMBL" id="WVZ93335.1"/>
    </source>
</evidence>
<evidence type="ECO:0000256" key="2">
    <source>
        <dbReference type="ARBA" id="ARBA00012247"/>
    </source>
</evidence>
<comment type="catalytic activity">
    <reaction evidence="5">
        <text>a sn-glycero-3-phosphodiester + H2O = an alcohol + sn-glycerol 3-phosphate + H(+)</text>
        <dbReference type="Rhea" id="RHEA:12969"/>
        <dbReference type="ChEBI" id="CHEBI:15377"/>
        <dbReference type="ChEBI" id="CHEBI:15378"/>
        <dbReference type="ChEBI" id="CHEBI:30879"/>
        <dbReference type="ChEBI" id="CHEBI:57597"/>
        <dbReference type="ChEBI" id="CHEBI:83408"/>
        <dbReference type="EC" id="3.1.4.46"/>
    </reaction>
</comment>
<dbReference type="GO" id="GO:0006071">
    <property type="term" value="P:glycerol metabolic process"/>
    <property type="evidence" value="ECO:0007669"/>
    <property type="project" value="UniProtKB-KW"/>
</dbReference>
<evidence type="ECO:0000313" key="7">
    <source>
        <dbReference type="Proteomes" id="UP001341281"/>
    </source>
</evidence>
<evidence type="ECO:0000256" key="5">
    <source>
        <dbReference type="ARBA" id="ARBA00047512"/>
    </source>
</evidence>
<reference evidence="6 7" key="1">
    <citation type="submission" date="2024-02" db="EMBL/GenBank/DDBJ databases">
        <title>High-quality chromosome-scale genome assembly of Pensacola bahiagrass (Paspalum notatum Flugge var. saurae).</title>
        <authorList>
            <person name="Vega J.M."/>
            <person name="Podio M."/>
            <person name="Orjuela J."/>
            <person name="Siena L.A."/>
            <person name="Pessino S.C."/>
            <person name="Combes M.C."/>
            <person name="Mariac C."/>
            <person name="Albertini E."/>
            <person name="Pupilli F."/>
            <person name="Ortiz J.P.A."/>
            <person name="Leblanc O."/>
        </authorList>
    </citation>
    <scope>NUCLEOTIDE SEQUENCE [LARGE SCALE GENOMIC DNA]</scope>
    <source>
        <strain evidence="6">R1</strain>
        <tissue evidence="6">Leaf</tissue>
    </source>
</reference>
<gene>
    <name evidence="6" type="ORF">U9M48_039322</name>
</gene>
<sequence>MFHILSLSFANTMDQMKNNGVRTPFTDISNTIGGPSHGWQPGIDLPEIIAGNQQCMINEEVRVAAPSSLTDIKEFTSAVSVDIGSIFPQSDFFTMYQTNLFQTLQTGGLSVFVYTLMNEFASQPYDFSDSTAQINAYFKVLEWMANHGFPYSSSKIQALP</sequence>
<comment type="similarity">
    <text evidence="1">Belongs to the glycerophosphoryl diester phosphodiesterase family.</text>
</comment>